<dbReference type="NCBIfam" id="TIGR00116">
    <property type="entry name" value="tsf"/>
    <property type="match status" value="1"/>
</dbReference>
<dbReference type="HAMAP" id="MF_00050">
    <property type="entry name" value="EF_Ts"/>
    <property type="match status" value="1"/>
</dbReference>
<evidence type="ECO:0000256" key="3">
    <source>
        <dbReference type="ARBA" id="ARBA00022768"/>
    </source>
</evidence>
<dbReference type="InterPro" id="IPR009060">
    <property type="entry name" value="UBA-like_sf"/>
</dbReference>
<accession>A0ABV2IW21</accession>
<keyword evidence="3 5" id="KW-0251">Elongation factor</keyword>
<dbReference type="PROSITE" id="PS01126">
    <property type="entry name" value="EF_TS_1"/>
    <property type="match status" value="1"/>
</dbReference>
<evidence type="ECO:0000256" key="2">
    <source>
        <dbReference type="ARBA" id="ARBA00016956"/>
    </source>
</evidence>
<sequence>MEITAAMVKELREKSGAGMMDCKKALAETAGDMEAAIDWLRAKGIAKADKKSGRTAAEGLIAIASAGHKAVVVEVNSETDFVARNDAFQDLVRGIAQVALSTDGTVEAVGEATYPATGKSVTDSIKDAIATIGENMALRRSAALEVEHGVVATYIHNAAGDGIGKLGVLVALKSVGDKAVLTSIGRQVAMHIAATNPLAIRAEEVDQAAADRERAIFIEQARASGKPDSIIEKMVDGRMRKFFEEVALLSQAFVVNPDLTVGAAVKEAEKEAGAAIEVVGMARLLLGEGVEKEASDFAAEVAAVAKG</sequence>
<proteinExistence type="inferred from homology"/>
<evidence type="ECO:0000256" key="5">
    <source>
        <dbReference type="HAMAP-Rule" id="MF_00050"/>
    </source>
</evidence>
<keyword evidence="5" id="KW-0963">Cytoplasm</keyword>
<comment type="caution">
    <text evidence="9">The sequence shown here is derived from an EMBL/GenBank/DDBJ whole genome shotgun (WGS) entry which is preliminary data.</text>
</comment>
<dbReference type="EMBL" id="JBEPMB010000001">
    <property type="protein sequence ID" value="MET3612689.1"/>
    <property type="molecule type" value="Genomic_DNA"/>
</dbReference>
<dbReference type="Gene3D" id="1.10.286.20">
    <property type="match status" value="1"/>
</dbReference>
<feature type="domain" description="Translation elongation factor EFTs/EF1B dimerisation" evidence="8">
    <location>
        <begin position="70"/>
        <end position="288"/>
    </location>
</feature>
<feature type="region of interest" description="Involved in Mg(2+) ion dislocation from EF-Tu" evidence="5">
    <location>
        <begin position="79"/>
        <end position="82"/>
    </location>
</feature>
<evidence type="ECO:0000256" key="6">
    <source>
        <dbReference type="RuleBase" id="RU000642"/>
    </source>
</evidence>
<gene>
    <name evidence="5" type="primary">tsf</name>
    <name evidence="9" type="ORF">ABID16_000994</name>
</gene>
<dbReference type="InterPro" id="IPR014039">
    <property type="entry name" value="Transl_elong_EFTs/EF1B_dimer"/>
</dbReference>
<dbReference type="SUPFAM" id="SSF46934">
    <property type="entry name" value="UBA-like"/>
    <property type="match status" value="1"/>
</dbReference>
<dbReference type="SUPFAM" id="SSF54713">
    <property type="entry name" value="Elongation factor Ts (EF-Ts), dimerisation domain"/>
    <property type="match status" value="1"/>
</dbReference>
<comment type="function">
    <text evidence="5 6">Associates with the EF-Tu.GDP complex and induces the exchange of GDP to GTP. It remains bound to the aminoacyl-tRNA.EF-Tu.GTP complex up to the GTP hydrolysis stage on the ribosome.</text>
</comment>
<evidence type="ECO:0000256" key="4">
    <source>
        <dbReference type="ARBA" id="ARBA00022917"/>
    </source>
</evidence>
<keyword evidence="4 5" id="KW-0648">Protein biosynthesis</keyword>
<keyword evidence="10" id="KW-1185">Reference proteome</keyword>
<name>A0ABV2IW21_9HYPH</name>
<evidence type="ECO:0000256" key="1">
    <source>
        <dbReference type="ARBA" id="ARBA00005532"/>
    </source>
</evidence>
<evidence type="ECO:0000313" key="10">
    <source>
        <dbReference type="Proteomes" id="UP001549047"/>
    </source>
</evidence>
<dbReference type="PANTHER" id="PTHR11741">
    <property type="entry name" value="ELONGATION FACTOR TS"/>
    <property type="match status" value="1"/>
</dbReference>
<evidence type="ECO:0000259" key="8">
    <source>
        <dbReference type="Pfam" id="PF00889"/>
    </source>
</evidence>
<dbReference type="InterPro" id="IPR036402">
    <property type="entry name" value="EF-Ts_dimer_sf"/>
</dbReference>
<dbReference type="CDD" id="cd14275">
    <property type="entry name" value="UBA_EF-Ts"/>
    <property type="match status" value="1"/>
</dbReference>
<dbReference type="Gene3D" id="3.30.479.20">
    <property type="entry name" value="Elongation factor Ts, dimerisation domain"/>
    <property type="match status" value="2"/>
</dbReference>
<organism evidence="9 10">
    <name type="scientific">Rhizobium aquaticum</name>
    <dbReference type="NCBI Taxonomy" id="1549636"/>
    <lineage>
        <taxon>Bacteria</taxon>
        <taxon>Pseudomonadati</taxon>
        <taxon>Pseudomonadota</taxon>
        <taxon>Alphaproteobacteria</taxon>
        <taxon>Hyphomicrobiales</taxon>
        <taxon>Rhizobiaceae</taxon>
        <taxon>Rhizobium/Agrobacterium group</taxon>
        <taxon>Rhizobium</taxon>
    </lineage>
</organism>
<dbReference type="Gene3D" id="1.10.8.10">
    <property type="entry name" value="DNA helicase RuvA subunit, C-terminal domain"/>
    <property type="match status" value="1"/>
</dbReference>
<dbReference type="InterPro" id="IPR018101">
    <property type="entry name" value="Transl_elong_Ts_CS"/>
</dbReference>
<dbReference type="PROSITE" id="PS01127">
    <property type="entry name" value="EF_TS_2"/>
    <property type="match status" value="1"/>
</dbReference>
<comment type="similarity">
    <text evidence="1 5 6">Belongs to the EF-Ts family.</text>
</comment>
<evidence type="ECO:0000313" key="9">
    <source>
        <dbReference type="EMBL" id="MET3612689.1"/>
    </source>
</evidence>
<dbReference type="InterPro" id="IPR001816">
    <property type="entry name" value="Transl_elong_EFTs/EF1B"/>
</dbReference>
<dbReference type="Proteomes" id="UP001549047">
    <property type="component" value="Unassembled WGS sequence"/>
</dbReference>
<dbReference type="Pfam" id="PF00889">
    <property type="entry name" value="EF_TS"/>
    <property type="match status" value="1"/>
</dbReference>
<dbReference type="RefSeq" id="WP_354555242.1">
    <property type="nucleotide sequence ID" value="NZ_JBEPMB010000001.1"/>
</dbReference>
<dbReference type="PANTHER" id="PTHR11741:SF0">
    <property type="entry name" value="ELONGATION FACTOR TS, MITOCHONDRIAL"/>
    <property type="match status" value="1"/>
</dbReference>
<evidence type="ECO:0000256" key="7">
    <source>
        <dbReference type="RuleBase" id="RU000643"/>
    </source>
</evidence>
<reference evidence="9 10" key="1">
    <citation type="submission" date="2024-06" db="EMBL/GenBank/DDBJ databases">
        <title>Genomic Encyclopedia of Type Strains, Phase IV (KMG-IV): sequencing the most valuable type-strain genomes for metagenomic binning, comparative biology and taxonomic classification.</title>
        <authorList>
            <person name="Goeker M."/>
        </authorList>
    </citation>
    <scope>NUCLEOTIDE SEQUENCE [LARGE SCALE GENOMIC DNA]</scope>
    <source>
        <strain evidence="9 10">DSM 29780</strain>
    </source>
</reference>
<dbReference type="GO" id="GO:0003746">
    <property type="term" value="F:translation elongation factor activity"/>
    <property type="evidence" value="ECO:0007669"/>
    <property type="project" value="UniProtKB-KW"/>
</dbReference>
<protein>
    <recommendedName>
        <fullName evidence="2 5">Elongation factor Ts</fullName>
        <shortName evidence="5">EF-Ts</shortName>
    </recommendedName>
</protein>
<comment type="subcellular location">
    <subcellularLocation>
        <location evidence="5 7">Cytoplasm</location>
    </subcellularLocation>
</comment>